<accession>A0AAX1QAY6</accession>
<name>A0AAX1QAY6_9BACI</name>
<evidence type="ECO:0000313" key="2">
    <source>
        <dbReference type="EMBL" id="RAS78762.1"/>
    </source>
</evidence>
<gene>
    <name evidence="2" type="ORF">A3864_08615</name>
    <name evidence="1" type="ORF">A3864_14990</name>
</gene>
<evidence type="ECO:0000313" key="3">
    <source>
        <dbReference type="Proteomes" id="UP000250174"/>
    </source>
</evidence>
<evidence type="ECO:0000313" key="1">
    <source>
        <dbReference type="EMBL" id="RAS76177.1"/>
    </source>
</evidence>
<organism evidence="2 3">
    <name type="scientific">Priestia endophytica</name>
    <dbReference type="NCBI Taxonomy" id="135735"/>
    <lineage>
        <taxon>Bacteria</taxon>
        <taxon>Bacillati</taxon>
        <taxon>Bacillota</taxon>
        <taxon>Bacilli</taxon>
        <taxon>Bacillales</taxon>
        <taxon>Bacillaceae</taxon>
        <taxon>Priestia</taxon>
    </lineage>
</organism>
<sequence length="158" mass="18260">MSSNKKETGKKKSEYKEQEKYRFGEKIVDKKVEKVEREEKIEKEDKVERKDRRVLKAPVRVDIEGVEDPLFDELQGLIGESILIITESDQLNLFGQAFRPIFCGTIFSVEQGNITLFPVTIKMVTAPFFQFPTPLSIPLEKIAQFTPNFDCDMRIPLT</sequence>
<proteinExistence type="predicted"/>
<dbReference type="EMBL" id="LVYK01000031">
    <property type="protein sequence ID" value="RAS76177.1"/>
    <property type="molecule type" value="Genomic_DNA"/>
</dbReference>
<protein>
    <submittedName>
        <fullName evidence="2">Uncharacterized protein</fullName>
    </submittedName>
</protein>
<dbReference type="EMBL" id="LVYK01000012">
    <property type="protein sequence ID" value="RAS78762.1"/>
    <property type="molecule type" value="Genomic_DNA"/>
</dbReference>
<comment type="caution">
    <text evidence="2">The sequence shown here is derived from an EMBL/GenBank/DDBJ whole genome shotgun (WGS) entry which is preliminary data.</text>
</comment>
<dbReference type="RefSeq" id="WP_111924848.1">
    <property type="nucleotide sequence ID" value="NZ_LVYK01000012.1"/>
</dbReference>
<dbReference type="AlphaFoldDB" id="A0AAX1QAY6"/>
<dbReference type="Proteomes" id="UP000250174">
    <property type="component" value="Unassembled WGS sequence"/>
</dbReference>
<reference evidence="2 3" key="1">
    <citation type="submission" date="2016-03" db="EMBL/GenBank/DDBJ databases">
        <title>Comparison of Bacillus endophyticus and B. anthracis characteristics using whole genome sequence analysis and microbiological techniques.</title>
        <authorList>
            <person name="Lekota K.E."/>
            <person name="Mafofo J."/>
            <person name="Rees J."/>
            <person name="Muchadeyi F.C."/>
            <person name="Madoroba E."/>
            <person name="Van Heerden H."/>
        </authorList>
    </citation>
    <scope>NUCLEOTIDE SEQUENCE [LARGE SCALE GENOMIC DNA]</scope>
    <source>
        <strain evidence="2 3">3631_10C</strain>
    </source>
</reference>